<accession>A0A0C3AR99</accession>
<evidence type="ECO:0000313" key="2">
    <source>
        <dbReference type="Proteomes" id="UP000054097"/>
    </source>
</evidence>
<name>A0A0C3AR99_SERVB</name>
<sequence length="537" mass="60038">MSFTTLDGIRSILSLHPNLKYLELAGHSGSSLDLSLLADRSTIPLHQLRELQMNYDHSDILMVIECPKIEVLTVSSTPQKLPELHAKLRACGCLQQLTIRVLSPGSRSELSSIPTISSQIPLAHLTVDHTCFQDGEGDLELVYEILWLFPLARNVEISTNSVHFDWPGVISRFRQAGYLSLGLRDRFSPFFPMPIPSLSSQMSQFSHLPCLTTLQVTGGICDMVLSVISTPKIHSLILRESRNLSPDTLFSFLRRSPMLYTMSLDHIQTAAQLSTNVLQASAITTQIASVIPCSIEELRTNHGVIPILPQLSLPNLRRLHLKEVISHIEFDPPGMNLLNLIEFTPHLLERITTLDTCSEDGVSQLLIGLVDILPHLRGLECLALPRPPFKNDIIIDAVVQRMRKFGQEDVPACPNLKTLKTRCYPEWEGLLELLLERNRVAHIPEKHRSTLPVPLECIILPALPHPSILERVQLALAGKYPPQGTLEIAGNADRRIGCDSCPLSGWPCDQRRYASDSELFLVCDRHHWGSVRITAYS</sequence>
<gene>
    <name evidence="1" type="ORF">M408DRAFT_333238</name>
</gene>
<reference evidence="1 2" key="1">
    <citation type="submission" date="2014-04" db="EMBL/GenBank/DDBJ databases">
        <authorList>
            <consortium name="DOE Joint Genome Institute"/>
            <person name="Kuo A."/>
            <person name="Zuccaro A."/>
            <person name="Kohler A."/>
            <person name="Nagy L.G."/>
            <person name="Floudas D."/>
            <person name="Copeland A."/>
            <person name="Barry K.W."/>
            <person name="Cichocki N."/>
            <person name="Veneault-Fourrey C."/>
            <person name="LaButti K."/>
            <person name="Lindquist E.A."/>
            <person name="Lipzen A."/>
            <person name="Lundell T."/>
            <person name="Morin E."/>
            <person name="Murat C."/>
            <person name="Sun H."/>
            <person name="Tunlid A."/>
            <person name="Henrissat B."/>
            <person name="Grigoriev I.V."/>
            <person name="Hibbett D.S."/>
            <person name="Martin F."/>
            <person name="Nordberg H.P."/>
            <person name="Cantor M.N."/>
            <person name="Hua S.X."/>
        </authorList>
    </citation>
    <scope>NUCLEOTIDE SEQUENCE [LARGE SCALE GENOMIC DNA]</scope>
    <source>
        <strain evidence="1 2">MAFF 305830</strain>
    </source>
</reference>
<dbReference type="Proteomes" id="UP000054097">
    <property type="component" value="Unassembled WGS sequence"/>
</dbReference>
<evidence type="ECO:0000313" key="1">
    <source>
        <dbReference type="EMBL" id="KIM21796.1"/>
    </source>
</evidence>
<dbReference type="EMBL" id="KN824371">
    <property type="protein sequence ID" value="KIM21796.1"/>
    <property type="molecule type" value="Genomic_DNA"/>
</dbReference>
<protein>
    <recommendedName>
        <fullName evidence="3">F-box domain-containing protein</fullName>
    </recommendedName>
</protein>
<reference evidence="2" key="2">
    <citation type="submission" date="2015-01" db="EMBL/GenBank/DDBJ databases">
        <title>Evolutionary Origins and Diversification of the Mycorrhizal Mutualists.</title>
        <authorList>
            <consortium name="DOE Joint Genome Institute"/>
            <consortium name="Mycorrhizal Genomics Consortium"/>
            <person name="Kohler A."/>
            <person name="Kuo A."/>
            <person name="Nagy L.G."/>
            <person name="Floudas D."/>
            <person name="Copeland A."/>
            <person name="Barry K.W."/>
            <person name="Cichocki N."/>
            <person name="Veneault-Fourrey C."/>
            <person name="LaButti K."/>
            <person name="Lindquist E.A."/>
            <person name="Lipzen A."/>
            <person name="Lundell T."/>
            <person name="Morin E."/>
            <person name="Murat C."/>
            <person name="Riley R."/>
            <person name="Ohm R."/>
            <person name="Sun H."/>
            <person name="Tunlid A."/>
            <person name="Henrissat B."/>
            <person name="Grigoriev I.V."/>
            <person name="Hibbett D.S."/>
            <person name="Martin F."/>
        </authorList>
    </citation>
    <scope>NUCLEOTIDE SEQUENCE [LARGE SCALE GENOMIC DNA]</scope>
    <source>
        <strain evidence="2">MAFF 305830</strain>
    </source>
</reference>
<evidence type="ECO:0008006" key="3">
    <source>
        <dbReference type="Google" id="ProtNLM"/>
    </source>
</evidence>
<proteinExistence type="predicted"/>
<dbReference type="SUPFAM" id="SSF52047">
    <property type="entry name" value="RNI-like"/>
    <property type="match status" value="1"/>
</dbReference>
<dbReference type="Gene3D" id="3.80.10.10">
    <property type="entry name" value="Ribonuclease Inhibitor"/>
    <property type="match status" value="1"/>
</dbReference>
<dbReference type="AlphaFoldDB" id="A0A0C3AR99"/>
<keyword evidence="2" id="KW-1185">Reference proteome</keyword>
<dbReference type="HOGENOM" id="CLU_554508_0_0_1"/>
<organism evidence="1 2">
    <name type="scientific">Serendipita vermifera MAFF 305830</name>
    <dbReference type="NCBI Taxonomy" id="933852"/>
    <lineage>
        <taxon>Eukaryota</taxon>
        <taxon>Fungi</taxon>
        <taxon>Dikarya</taxon>
        <taxon>Basidiomycota</taxon>
        <taxon>Agaricomycotina</taxon>
        <taxon>Agaricomycetes</taxon>
        <taxon>Sebacinales</taxon>
        <taxon>Serendipitaceae</taxon>
        <taxon>Serendipita</taxon>
    </lineage>
</organism>
<dbReference type="InterPro" id="IPR032675">
    <property type="entry name" value="LRR_dom_sf"/>
</dbReference>